<comment type="caution">
    <text evidence="1">The sequence shown here is derived from an EMBL/GenBank/DDBJ whole genome shotgun (WGS) entry which is preliminary data.</text>
</comment>
<gene>
    <name evidence="1" type="ORF">Cdeb_03040</name>
</gene>
<protein>
    <submittedName>
        <fullName evidence="1">Uncharacterized protein</fullName>
    </submittedName>
</protein>
<sequence length="131" mass="14952">MVAAGFFTEWRRWVPRGKHEPGCPFWQTEKSVRSGLTGIFRTDGEKEKQNAVARIPVKIFRFGRFLPEPEEFHYEGSVSRAGRPPPGGSACRRFYGGKNLQPFRTGKDFGHRGTEPGRFLKTIPKNTSRHC</sequence>
<evidence type="ECO:0000313" key="1">
    <source>
        <dbReference type="EMBL" id="RKO63349.1"/>
    </source>
</evidence>
<keyword evidence="2" id="KW-1185">Reference proteome</keyword>
<dbReference type="AlphaFoldDB" id="A0A420VI85"/>
<evidence type="ECO:0000313" key="2">
    <source>
        <dbReference type="Proteomes" id="UP000286235"/>
    </source>
</evidence>
<dbReference type="EMBL" id="AZRV01000009">
    <property type="protein sequence ID" value="RKO63349.1"/>
    <property type="molecule type" value="Genomic_DNA"/>
</dbReference>
<organism evidence="1 2">
    <name type="scientific">Caldibacillus debilis GB1</name>
    <dbReference type="NCBI Taxonomy" id="1339248"/>
    <lineage>
        <taxon>Bacteria</taxon>
        <taxon>Bacillati</taxon>
        <taxon>Bacillota</taxon>
        <taxon>Bacilli</taxon>
        <taxon>Bacillales</taxon>
        <taxon>Bacillaceae</taxon>
        <taxon>Caldibacillus</taxon>
    </lineage>
</organism>
<name>A0A420VI85_9BACI</name>
<proteinExistence type="predicted"/>
<reference evidence="1 2" key="1">
    <citation type="submission" date="2013-12" db="EMBL/GenBank/DDBJ databases">
        <title>Genome and proteome characterization of Caldibacillus debilis GB1 derived from a cellulolytic aero-tolerant co-culture.</title>
        <authorList>
            <person name="Wushke S.T."/>
            <person name="Zhang X."/>
            <person name="Fristensky B."/>
            <person name="Wilkins J.A."/>
            <person name="Levin D.B."/>
            <person name="Sparling R."/>
        </authorList>
    </citation>
    <scope>NUCLEOTIDE SEQUENCE [LARGE SCALE GENOMIC DNA]</scope>
    <source>
        <strain evidence="1 2">GB1</strain>
    </source>
</reference>
<dbReference type="Proteomes" id="UP000286235">
    <property type="component" value="Unassembled WGS sequence"/>
</dbReference>
<accession>A0A420VI85</accession>